<feature type="compositionally biased region" description="Polar residues" evidence="8">
    <location>
        <begin position="1"/>
        <end position="14"/>
    </location>
</feature>
<keyword evidence="3" id="KW-0677">Repeat</keyword>
<feature type="region of interest" description="Disordered" evidence="8">
    <location>
        <begin position="420"/>
        <end position="451"/>
    </location>
</feature>
<dbReference type="Gene3D" id="3.30.870.10">
    <property type="entry name" value="Endonuclease Chain A"/>
    <property type="match status" value="2"/>
</dbReference>
<evidence type="ECO:0000256" key="5">
    <source>
        <dbReference type="ARBA" id="ARBA00022963"/>
    </source>
</evidence>
<name>A0A9P6U4B3_9FUNG</name>
<evidence type="ECO:0000256" key="3">
    <source>
        <dbReference type="ARBA" id="ARBA00022737"/>
    </source>
</evidence>
<feature type="compositionally biased region" description="Polar residues" evidence="8">
    <location>
        <begin position="90"/>
        <end position="101"/>
    </location>
</feature>
<feature type="compositionally biased region" description="Basic and acidic residues" evidence="8">
    <location>
        <begin position="329"/>
        <end position="344"/>
    </location>
</feature>
<dbReference type="GO" id="GO:0035556">
    <property type="term" value="P:intracellular signal transduction"/>
    <property type="evidence" value="ECO:0007669"/>
    <property type="project" value="InterPro"/>
</dbReference>
<dbReference type="FunFam" id="3.30.870.10:FF:000011">
    <property type="entry name" value="Phospholipase"/>
    <property type="match status" value="1"/>
</dbReference>
<dbReference type="PIRSF" id="PIRSF009376">
    <property type="entry name" value="Phospholipase_D_euk"/>
    <property type="match status" value="1"/>
</dbReference>
<dbReference type="SMART" id="SM00155">
    <property type="entry name" value="PLDc"/>
    <property type="match status" value="2"/>
</dbReference>
<evidence type="ECO:0000256" key="1">
    <source>
        <dbReference type="ARBA" id="ARBA00000798"/>
    </source>
</evidence>
<keyword evidence="6" id="KW-0443">Lipid metabolism</keyword>
<evidence type="ECO:0000256" key="6">
    <source>
        <dbReference type="ARBA" id="ARBA00023098"/>
    </source>
</evidence>
<dbReference type="InterPro" id="IPR025202">
    <property type="entry name" value="PLD-like_dom"/>
</dbReference>
<keyword evidence="4 7" id="KW-0378">Hydrolase</keyword>
<feature type="compositionally biased region" description="Basic and acidic residues" evidence="8">
    <location>
        <begin position="1200"/>
        <end position="1209"/>
    </location>
</feature>
<feature type="region of interest" description="Disordered" evidence="8">
    <location>
        <begin position="1197"/>
        <end position="1298"/>
    </location>
</feature>
<evidence type="ECO:0000256" key="7">
    <source>
        <dbReference type="PIRNR" id="PIRNR009376"/>
    </source>
</evidence>
<protein>
    <recommendedName>
        <fullName evidence="7">Phospholipase</fullName>
        <ecNumber evidence="7">3.1.4.4</ecNumber>
    </recommendedName>
</protein>
<feature type="domain" description="PLD phosphodiesterase" evidence="9">
    <location>
        <begin position="732"/>
        <end position="759"/>
    </location>
</feature>
<feature type="compositionally biased region" description="Low complexity" evidence="8">
    <location>
        <begin position="313"/>
        <end position="325"/>
    </location>
</feature>
<feature type="region of interest" description="Disordered" evidence="8">
    <location>
        <begin position="313"/>
        <end position="344"/>
    </location>
</feature>
<evidence type="ECO:0000259" key="9">
    <source>
        <dbReference type="PROSITE" id="PS50035"/>
    </source>
</evidence>
<feature type="compositionally biased region" description="Low complexity" evidence="8">
    <location>
        <begin position="161"/>
        <end position="180"/>
    </location>
</feature>
<dbReference type="Pfam" id="PF00614">
    <property type="entry name" value="PLDc"/>
    <property type="match status" value="1"/>
</dbReference>
<organism evidence="10 11">
    <name type="scientific">Actinomortierella ambigua</name>
    <dbReference type="NCBI Taxonomy" id="1343610"/>
    <lineage>
        <taxon>Eukaryota</taxon>
        <taxon>Fungi</taxon>
        <taxon>Fungi incertae sedis</taxon>
        <taxon>Mucoromycota</taxon>
        <taxon>Mortierellomycotina</taxon>
        <taxon>Mortierellomycetes</taxon>
        <taxon>Mortierellales</taxon>
        <taxon>Mortierellaceae</taxon>
        <taxon>Actinomortierella</taxon>
    </lineage>
</organism>
<comment type="catalytic activity">
    <reaction evidence="1 7">
        <text>a 1,2-diacyl-sn-glycero-3-phosphocholine + H2O = a 1,2-diacyl-sn-glycero-3-phosphate + choline + H(+)</text>
        <dbReference type="Rhea" id="RHEA:14445"/>
        <dbReference type="ChEBI" id="CHEBI:15354"/>
        <dbReference type="ChEBI" id="CHEBI:15377"/>
        <dbReference type="ChEBI" id="CHEBI:15378"/>
        <dbReference type="ChEBI" id="CHEBI:57643"/>
        <dbReference type="ChEBI" id="CHEBI:58608"/>
        <dbReference type="EC" id="3.1.4.4"/>
    </reaction>
</comment>
<evidence type="ECO:0000256" key="2">
    <source>
        <dbReference type="ARBA" id="ARBA00008664"/>
    </source>
</evidence>
<comment type="caution">
    <text evidence="10">The sequence shown here is derived from an EMBL/GenBank/DDBJ whole genome shotgun (WGS) entry which is preliminary data.</text>
</comment>
<dbReference type="GO" id="GO:0006654">
    <property type="term" value="P:phosphatidic acid biosynthetic process"/>
    <property type="evidence" value="ECO:0007669"/>
    <property type="project" value="InterPro"/>
</dbReference>
<dbReference type="InterPro" id="IPR016555">
    <property type="entry name" value="PLipase_D_euk"/>
</dbReference>
<keyword evidence="11" id="KW-1185">Reference proteome</keyword>
<evidence type="ECO:0000256" key="4">
    <source>
        <dbReference type="ARBA" id="ARBA00022801"/>
    </source>
</evidence>
<dbReference type="GO" id="GO:0009395">
    <property type="term" value="P:phospholipid catabolic process"/>
    <property type="evidence" value="ECO:0007669"/>
    <property type="project" value="TreeGrafter"/>
</dbReference>
<dbReference type="PANTHER" id="PTHR18896:SF76">
    <property type="entry name" value="PHOSPHOLIPASE"/>
    <property type="match status" value="1"/>
</dbReference>
<evidence type="ECO:0000313" key="10">
    <source>
        <dbReference type="EMBL" id="KAG0258677.1"/>
    </source>
</evidence>
<feature type="compositionally biased region" description="Basic and acidic residues" evidence="8">
    <location>
        <begin position="1247"/>
        <end position="1262"/>
    </location>
</feature>
<dbReference type="PANTHER" id="PTHR18896">
    <property type="entry name" value="PHOSPHOLIPASE D"/>
    <property type="match status" value="1"/>
</dbReference>
<dbReference type="PROSITE" id="PS50035">
    <property type="entry name" value="PLD"/>
    <property type="match status" value="2"/>
</dbReference>
<dbReference type="Proteomes" id="UP000807716">
    <property type="component" value="Unassembled WGS sequence"/>
</dbReference>
<dbReference type="SUPFAM" id="SSF56024">
    <property type="entry name" value="Phospholipase D/nuclease"/>
    <property type="match status" value="2"/>
</dbReference>
<feature type="compositionally biased region" description="Low complexity" evidence="8">
    <location>
        <begin position="76"/>
        <end position="89"/>
    </location>
</feature>
<feature type="compositionally biased region" description="Polar residues" evidence="8">
    <location>
        <begin position="111"/>
        <end position="126"/>
    </location>
</feature>
<evidence type="ECO:0000256" key="8">
    <source>
        <dbReference type="SAM" id="MobiDB-lite"/>
    </source>
</evidence>
<sequence>MATPSAQSQSTANGNPADLSTLPRNSNTHTRTTTTKSLLGAADLTDEELTEEEKQKARDVAALFALGLQKKKTFLPDSTPSGTVTSPSSAQPDTGATVQGLSPSSPSSSSRQEQQATKIQTLSSTGDENDEGDDQDLNLFEKLVINPFSSRRNKSARKSLQLQPFSQPSEQQQQQQQDDQQPPPTPGQATTWLSEEDHLRMLQVKAMFSKLFKRKRDRGKGLSRDQDDAQAEELQIWHKVEPLLMFPSAVFMGLSMMVDDKGSMLTDGTKHAWNMNVILALVTILPYTYTSREAKMTKRKKPLGSNLLQSMDGAEAAEAGKDGAASQAKAKDKERPLTQKEIQEKEAKEKKRFVIIKVQYGDFLPTWLVERSLDDFADLYEAYHPPIPEPSLLLKTPKVPKPPPVIRSRLFHLGKKMPTFTEEDVPSPVEDPSQEATTDNEVDPSSEFASKSAPTLAKDLQKFLQDMIRYAMVMPNAGRICKFLELSALTLANVPDGGYQGKEGYLNVVKHKRLMDEGLVANAVKKVHRKTTPKYFVVRDSFIITAIEDVILLDSSFKAEKSPRGIHTPHSFDIINSELKLHVRAKTDHRRRQFIESIRKMPSLWKEPKRFGSFAPVRQSVSAQWLVDGRDYFWNVSKAMAMARESIYILDWMLSPEMLLRRFAKPEGDNSEWSLMNILERKAKEGVKVYIVLYSEVDAAMHLASLRAKKLLRSRCGENIWIQRHGPNLQAAWWAHHEKLVVVDNIIAFMGGLDMCFGRWDTPEHTLIDLPESQDDFEVWPGQDYSNPRIKDFCDLSRPYDDSVDRNENPRMPWHDVGLQLLGQPARDAGRHFIQRWNFLCRVKPKQHKVPFLLPKPDIHLSKLEETGLSGTCEVQILRSVSSWSIGVKNPESSILAAYVAAIERAERFIYIENQFFITSTNVNRTVIHNSIGRALTDRIIRAHKEDKKFRVIVMLPLVPGFEGGINTPAATSVRMVMLSIYESICHGKNSIIGRLVSAGIVKPHKYISFYGLRNWAKLGDKFITEQVYIHAKMMIVDDRVAIIGSANINERSMLGNRDSEIAAIVRDQDYIQSTINGEPYKVSRFAHTLRMNLMMEHLGLDVHGHQLEGEEPEDRNPGRFTEADFVDPIHPAFFEDIWQHHAEINTNIFREMFKCIPDNTVRTWTEYTRFNAQSNVEDPRMAREERTFKQKAIDMLQLPHDRVAHDDSSGEEDFDEDPEREDGGADRRHRRRREKDDYQLNTRAEVTVKDRTDEKLAEQRDLQATAQEGSGVGGGGGDGGGVGGGVGGGGANGHLQSPPISIPVRVSSMDHMAVKRTASALARTKDVRDAMENDLSMIQGHLVEWPLDFLRDELESNNFCYPKDRNHPYDLYT</sequence>
<dbReference type="OrthoDB" id="14911at2759"/>
<reference evidence="10" key="1">
    <citation type="journal article" date="2020" name="Fungal Divers.">
        <title>Resolving the Mortierellaceae phylogeny through synthesis of multi-gene phylogenetics and phylogenomics.</title>
        <authorList>
            <person name="Vandepol N."/>
            <person name="Liber J."/>
            <person name="Desiro A."/>
            <person name="Na H."/>
            <person name="Kennedy M."/>
            <person name="Barry K."/>
            <person name="Grigoriev I.V."/>
            <person name="Miller A.N."/>
            <person name="O'Donnell K."/>
            <person name="Stajich J.E."/>
            <person name="Bonito G."/>
        </authorList>
    </citation>
    <scope>NUCLEOTIDE SEQUENCE</scope>
    <source>
        <strain evidence="10">BC1065</strain>
    </source>
</reference>
<feature type="region of interest" description="Disordered" evidence="8">
    <location>
        <begin position="69"/>
        <end position="134"/>
    </location>
</feature>
<evidence type="ECO:0000313" key="11">
    <source>
        <dbReference type="Proteomes" id="UP000807716"/>
    </source>
</evidence>
<accession>A0A9P6U4B3</accession>
<dbReference type="EC" id="3.1.4.4" evidence="7"/>
<dbReference type="CDD" id="cd09141">
    <property type="entry name" value="PLDc_vPLD1_2_yPLD_like_2"/>
    <property type="match status" value="1"/>
</dbReference>
<dbReference type="InterPro" id="IPR015679">
    <property type="entry name" value="PLipase_D_fam"/>
</dbReference>
<feature type="compositionally biased region" description="Acidic residues" evidence="8">
    <location>
        <begin position="1210"/>
        <end position="1221"/>
    </location>
</feature>
<feature type="domain" description="PLD phosphodiesterase" evidence="9">
    <location>
        <begin position="1026"/>
        <end position="1053"/>
    </location>
</feature>
<proteinExistence type="inferred from homology"/>
<gene>
    <name evidence="10" type="primary">SPO14_2</name>
    <name evidence="10" type="ORF">DFQ27_004510</name>
</gene>
<feature type="compositionally biased region" description="Gly residues" evidence="8">
    <location>
        <begin position="1271"/>
        <end position="1293"/>
    </location>
</feature>
<dbReference type="Pfam" id="PF13091">
    <property type="entry name" value="PLDc_2"/>
    <property type="match status" value="1"/>
</dbReference>
<feature type="region of interest" description="Disordered" evidence="8">
    <location>
        <begin position="1"/>
        <end position="56"/>
    </location>
</feature>
<dbReference type="InterPro" id="IPR001736">
    <property type="entry name" value="PLipase_D/transphosphatidylase"/>
</dbReference>
<comment type="similarity">
    <text evidence="2 7">Belongs to the phospholipase D family.</text>
</comment>
<dbReference type="GO" id="GO:0004630">
    <property type="term" value="F:phospholipase D activity"/>
    <property type="evidence" value="ECO:0007669"/>
    <property type="project" value="UniProtKB-UniRule"/>
</dbReference>
<keyword evidence="5 7" id="KW-0442">Lipid degradation</keyword>
<feature type="region of interest" description="Disordered" evidence="8">
    <location>
        <begin position="150"/>
        <end position="191"/>
    </location>
</feature>
<dbReference type="EMBL" id="JAAAJB010000314">
    <property type="protein sequence ID" value="KAG0258677.1"/>
    <property type="molecule type" value="Genomic_DNA"/>
</dbReference>